<dbReference type="PATRIC" id="fig|1632867.3.peg.826"/>
<protein>
    <recommendedName>
        <fullName evidence="3">Polymerase nucleotidyl transferase domain-containing protein</fullName>
    </recommendedName>
</protein>
<organism evidence="1 2">
    <name type="scientific">Methylocucumis oryzae</name>
    <dbReference type="NCBI Taxonomy" id="1632867"/>
    <lineage>
        <taxon>Bacteria</taxon>
        <taxon>Pseudomonadati</taxon>
        <taxon>Pseudomonadota</taxon>
        <taxon>Gammaproteobacteria</taxon>
        <taxon>Methylococcales</taxon>
        <taxon>Methylococcaceae</taxon>
        <taxon>Methylocucumis</taxon>
    </lineage>
</organism>
<dbReference type="RefSeq" id="WP_045779532.1">
    <property type="nucleotide sequence ID" value="NZ_LAJX01000126.1"/>
</dbReference>
<dbReference type="EMBL" id="LAJX01000126">
    <property type="protein sequence ID" value="KJV06207.1"/>
    <property type="molecule type" value="Genomic_DNA"/>
</dbReference>
<dbReference type="OrthoDB" id="253869at2"/>
<evidence type="ECO:0000313" key="1">
    <source>
        <dbReference type="EMBL" id="KJV06207.1"/>
    </source>
</evidence>
<reference evidence="2" key="1">
    <citation type="submission" date="2015-03" db="EMBL/GenBank/DDBJ databases">
        <title>Draft genome sequence of a novel methanotroph (Sn10-6) isolated from flooded ricefield rhizosphere in India.</title>
        <authorList>
            <person name="Pandit P.S."/>
            <person name="Pore S.D."/>
            <person name="Arora P."/>
            <person name="Kapse N.G."/>
            <person name="Dhakephalkar P.K."/>
            <person name="Rahalkar M.C."/>
        </authorList>
    </citation>
    <scope>NUCLEOTIDE SEQUENCE [LARGE SCALE GENOMIC DNA]</scope>
    <source>
        <strain evidence="2">Sn10-6</strain>
    </source>
</reference>
<evidence type="ECO:0000313" key="2">
    <source>
        <dbReference type="Proteomes" id="UP000033684"/>
    </source>
</evidence>
<proteinExistence type="predicted"/>
<sequence>MFKPKDFLETAEGLLFAVVSAQLEQDKCLCFLRYVKHNGQWRKYATDDANVFLQQNYPEYLHYSQQLDAELHAVELHRVSQHHCPRRRLHNLLTQPPDDEVEQDLYQLAQLLFNHKLDLTQVGITGSLLAAVHNTRSDIDLVCYEHATFEQARALIEHLVNQGWLSALSEADWHESYQRRDSELSFTEYVWHEQRKFNKAVINGRKFDLSLVNSAPMSTERYHKLSAIKLRCQVLDDSQAFAYPAQLGLNHPEITSVVSFTATYNGQAFYGETVEIAGLLEQSESGQKRIVVGSSREAKGEYIKVIHA</sequence>
<gene>
    <name evidence="1" type="ORF">VZ94_12835</name>
</gene>
<accession>A0A0F3IHQ2</accession>
<dbReference type="AlphaFoldDB" id="A0A0F3IHQ2"/>
<name>A0A0F3IHQ2_9GAMM</name>
<reference evidence="1 2" key="2">
    <citation type="journal article" date="2016" name="Microb. Ecol.">
        <title>Genome Characteristics of a Novel Type I Methanotroph (Sn10-6) Isolated from a Flooded Indian Rice Field.</title>
        <authorList>
            <person name="Rahalkar M.C."/>
            <person name="Pandit P.S."/>
            <person name="Dhakephalkar P.K."/>
            <person name="Pore S."/>
            <person name="Arora P."/>
            <person name="Kapse N."/>
        </authorList>
    </citation>
    <scope>NUCLEOTIDE SEQUENCE [LARGE SCALE GENOMIC DNA]</scope>
    <source>
        <strain evidence="1 2">Sn10-6</strain>
    </source>
</reference>
<evidence type="ECO:0008006" key="3">
    <source>
        <dbReference type="Google" id="ProtNLM"/>
    </source>
</evidence>
<dbReference type="Proteomes" id="UP000033684">
    <property type="component" value="Unassembled WGS sequence"/>
</dbReference>
<comment type="caution">
    <text evidence="1">The sequence shown here is derived from an EMBL/GenBank/DDBJ whole genome shotgun (WGS) entry which is preliminary data.</text>
</comment>
<keyword evidence="2" id="KW-1185">Reference proteome</keyword>